<evidence type="ECO:0000313" key="3">
    <source>
        <dbReference type="EMBL" id="GIQ71298.1"/>
    </source>
</evidence>
<dbReference type="InterPro" id="IPR038734">
    <property type="entry name" value="YhaN_AAA"/>
</dbReference>
<feature type="coiled-coil region" evidence="1">
    <location>
        <begin position="268"/>
        <end position="302"/>
    </location>
</feature>
<reference evidence="3" key="1">
    <citation type="submission" date="2021-04" db="EMBL/GenBank/DDBJ databases">
        <title>Draft genome sequence of Xylanibacillus composti strain K13.</title>
        <authorList>
            <person name="Uke A."/>
            <person name="Chhe C."/>
            <person name="Baramee S."/>
            <person name="Kosugi A."/>
        </authorList>
    </citation>
    <scope>NUCLEOTIDE SEQUENCE</scope>
    <source>
        <strain evidence="3">K13</strain>
    </source>
</reference>
<feature type="domain" description="YhaN AAA" evidence="2">
    <location>
        <begin position="1"/>
        <end position="203"/>
    </location>
</feature>
<comment type="caution">
    <text evidence="3">The sequence shown here is derived from an EMBL/GenBank/DDBJ whole genome shotgun (WGS) entry which is preliminary data.</text>
</comment>
<keyword evidence="1" id="KW-0175">Coiled coil</keyword>
<protein>
    <recommendedName>
        <fullName evidence="2">YhaN AAA domain-containing protein</fullName>
    </recommendedName>
</protein>
<feature type="coiled-coil region" evidence="1">
    <location>
        <begin position="915"/>
        <end position="958"/>
    </location>
</feature>
<dbReference type="AlphaFoldDB" id="A0A8J4H9D8"/>
<dbReference type="RefSeq" id="WP_213414095.1">
    <property type="nucleotide sequence ID" value="NZ_BOVK01000077.1"/>
</dbReference>
<dbReference type="Proteomes" id="UP000677918">
    <property type="component" value="Unassembled WGS sequence"/>
</dbReference>
<name>A0A8J4H9D8_9BACL</name>
<evidence type="ECO:0000259" key="2">
    <source>
        <dbReference type="Pfam" id="PF13514"/>
    </source>
</evidence>
<dbReference type="Pfam" id="PF13514">
    <property type="entry name" value="AAA_27"/>
    <property type="match status" value="1"/>
</dbReference>
<evidence type="ECO:0000256" key="1">
    <source>
        <dbReference type="SAM" id="Coils"/>
    </source>
</evidence>
<keyword evidence="4" id="KW-1185">Reference proteome</keyword>
<dbReference type="EMBL" id="BOVK01000077">
    <property type="protein sequence ID" value="GIQ71298.1"/>
    <property type="molecule type" value="Genomic_DNA"/>
</dbReference>
<dbReference type="PANTHER" id="PTHR41259">
    <property type="entry name" value="DOUBLE-STRAND BREAK REPAIR RAD50 ATPASE, PUTATIVE-RELATED"/>
    <property type="match status" value="1"/>
</dbReference>
<proteinExistence type="predicted"/>
<accession>A0A8J4H9D8</accession>
<gene>
    <name evidence="3" type="ORF">XYCOK13_41220</name>
</gene>
<dbReference type="PANTHER" id="PTHR41259:SF1">
    <property type="entry name" value="DOUBLE-STRAND BREAK REPAIR RAD50 ATPASE, PUTATIVE-RELATED"/>
    <property type="match status" value="1"/>
</dbReference>
<sequence>MRIERLVMEGFGRLHQQEIELTAPVTVLLGPNEAGKTTAAAFIRTMLYGFPRRGGSDRYEPLAGGRHGGRLVLTTDRRERLTIERLDRRDGLRIWDESGHPWSETELHRAIGGYEGDLFRRMFAFSLSELQEVRLMESEDVSRYLYTVGLGRDGGKSLLEAERRLTAEMERLFKHKGSVQLIPQKAREAEALAAKLQAARGQSEAYNALVEQLQACEEAMQAAESQADAVRSELNWLEVCVEAREEWMALQAAEARLAAQPERERSVPEGAVEQLNKWREQAERLEEEKLQTRQALDRHLSEREELVLLEGREAFRQRLEPLLERLASAVGDLDRLKETELELQELEEAVARSLRAISPHWTVEQLHAYPLSQAEFEQVRAFRDRQNRLRATADGLEAERREREGRCLLETNAWEDAEREWQQLQKERRHYPELAALPYAERVRLIRQYMREAERWAELERECRHIRERLDDAERMQQWRQESQGRSARAKRSPRAWWAAGAERLAWIGAAAGLAAFGARGEWGAAVLCAAMGSMLAIAARLGPWTRRTETVLRQQTASGPDAAEPLRMQLRDWEKRREQAQDSCRELLARLLPAAPFIAASQEARTSGTIASASVQFEESGISARAYRDKADLAGWRDLLEELLPLEEKLELGEERLRGRERALQRARDEVGLTVAREAEHQAAAAAERDRWEAWLASRKLAQDTSPDAALALLQMIDKGQETASRAEHGARQAALLQARISSFHAELRSLLLDYPEWRPEEGESRPIHSLPSTEGLPAEAAEWTSCLKGLQQKLRDQEALARRADRLDEQLAQLRESLAAHEASLTRIDRDRKELLQEAGNASEEELLHQAGIEEERRELTEQKRHFEHILQFRLGGRPLAALDSVWQARTLPEVQSDREQLACKLQERSAERQATSSRKAKLQAELERLIQDEEYAALLQAYKEAKNGLRELAAQWTVRAMAQEWFRSARETYEQERQPAVMQKASTRFAQMTGGAYTRVYTTIGEGKLEVEHASGTRLDPGQLSRGTCEQLLLAIRFAVAEETADRMVMPLLMDDVFVNFDPERLARCWDIVHEISERHQIVYFTCHPHIAETARRRNNAVQVLQINP</sequence>
<dbReference type="Gene3D" id="3.40.50.300">
    <property type="entry name" value="P-loop containing nucleotide triphosphate hydrolases"/>
    <property type="match status" value="2"/>
</dbReference>
<dbReference type="InterPro" id="IPR027417">
    <property type="entry name" value="P-loop_NTPase"/>
</dbReference>
<feature type="coiled-coil region" evidence="1">
    <location>
        <begin position="789"/>
        <end position="847"/>
    </location>
</feature>
<feature type="coiled-coil region" evidence="1">
    <location>
        <begin position="206"/>
        <end position="233"/>
    </location>
</feature>
<evidence type="ECO:0000313" key="4">
    <source>
        <dbReference type="Proteomes" id="UP000677918"/>
    </source>
</evidence>
<feature type="coiled-coil region" evidence="1">
    <location>
        <begin position="329"/>
        <end position="399"/>
    </location>
</feature>
<dbReference type="SUPFAM" id="SSF52540">
    <property type="entry name" value="P-loop containing nucleoside triphosphate hydrolases"/>
    <property type="match status" value="1"/>
</dbReference>
<organism evidence="3 4">
    <name type="scientific">Xylanibacillus composti</name>
    <dbReference type="NCBI Taxonomy" id="1572762"/>
    <lineage>
        <taxon>Bacteria</taxon>
        <taxon>Bacillati</taxon>
        <taxon>Bacillota</taxon>
        <taxon>Bacilli</taxon>
        <taxon>Bacillales</taxon>
        <taxon>Paenibacillaceae</taxon>
        <taxon>Xylanibacillus</taxon>
    </lineage>
</organism>